<dbReference type="InterPro" id="IPR001829">
    <property type="entry name" value="Pili_assmbl_chaperone_bac"/>
</dbReference>
<dbReference type="InterPro" id="IPR008962">
    <property type="entry name" value="PapD-like_sf"/>
</dbReference>
<evidence type="ECO:0000256" key="6">
    <source>
        <dbReference type="SAM" id="SignalP"/>
    </source>
</evidence>
<reference evidence="10" key="2">
    <citation type="submission" date="2012-04" db="EMBL/GenBank/DDBJ databases">
        <title>Complete genome sequence of Providencia stuartii clinical isolate MRSN 2154.</title>
        <authorList>
            <person name="Clifford R.J."/>
            <person name="Hang J."/>
            <person name="Riley M.C."/>
            <person name="Onmus-Leone F."/>
            <person name="Kuschner R.A."/>
            <person name="Lesho E.P."/>
            <person name="Waterman P.E."/>
        </authorList>
    </citation>
    <scope>NUCLEOTIDE SEQUENCE [LARGE SCALE GENOMIC DNA]</scope>
    <source>
        <strain evidence="10">MRSN 2154</strain>
    </source>
</reference>
<dbReference type="InterPro" id="IPR013783">
    <property type="entry name" value="Ig-like_fold"/>
</dbReference>
<dbReference type="InterPro" id="IPR050643">
    <property type="entry name" value="Periplasmic_pilus_chap"/>
</dbReference>
<evidence type="ECO:0000259" key="8">
    <source>
        <dbReference type="Pfam" id="PF02753"/>
    </source>
</evidence>
<dbReference type="GO" id="GO:0030288">
    <property type="term" value="C:outer membrane-bounded periplasmic space"/>
    <property type="evidence" value="ECO:0007669"/>
    <property type="project" value="InterPro"/>
</dbReference>
<dbReference type="PANTHER" id="PTHR30251:SF2">
    <property type="entry name" value="FIMBRIAL CHAPERONE YADV-RELATED"/>
    <property type="match status" value="1"/>
</dbReference>
<feature type="domain" description="Pili assembly chaperone N-terminal" evidence="7">
    <location>
        <begin position="23"/>
        <end position="135"/>
    </location>
</feature>
<comment type="similarity">
    <text evidence="2">Belongs to the periplasmic pilus chaperone family.</text>
</comment>
<keyword evidence="3 6" id="KW-0732">Signal</keyword>
<evidence type="ECO:0000256" key="4">
    <source>
        <dbReference type="ARBA" id="ARBA00022764"/>
    </source>
</evidence>
<reference evidence="9 10" key="1">
    <citation type="journal article" date="2012" name="J. Bacteriol.">
        <title>Complete Genome Sequence of Providencia stuartii Clinical Isolate MRSN 2154.</title>
        <authorList>
            <person name="Clifford R.J."/>
            <person name="Hang J."/>
            <person name="Riley M.C."/>
            <person name="Onmus-Leone F."/>
            <person name="Kuschner R.A."/>
            <person name="Lesho E.P."/>
            <person name="Waterman P.E."/>
        </authorList>
    </citation>
    <scope>NUCLEOTIDE SEQUENCE [LARGE SCALE GENOMIC DNA]</scope>
    <source>
        <strain evidence="9 10">MRSN 2154</strain>
    </source>
</reference>
<dbReference type="Pfam" id="PF00345">
    <property type="entry name" value="PapD_N"/>
    <property type="match status" value="1"/>
</dbReference>
<gene>
    <name evidence="9" type="ordered locus">S70_20305</name>
</gene>
<dbReference type="PANTHER" id="PTHR30251">
    <property type="entry name" value="PILUS ASSEMBLY CHAPERONE"/>
    <property type="match status" value="1"/>
</dbReference>
<protein>
    <submittedName>
        <fullName evidence="9">Fimbrial chaperone</fullName>
    </submittedName>
</protein>
<accession>A0A140STA7</accession>
<keyword evidence="4" id="KW-0574">Periplasm</keyword>
<keyword evidence="5" id="KW-0143">Chaperone</keyword>
<dbReference type="InterPro" id="IPR016148">
    <property type="entry name" value="Pili_assmbl_chaperone_C"/>
</dbReference>
<evidence type="ECO:0000256" key="2">
    <source>
        <dbReference type="ARBA" id="ARBA00007399"/>
    </source>
</evidence>
<evidence type="ECO:0000256" key="3">
    <source>
        <dbReference type="ARBA" id="ARBA00022729"/>
    </source>
</evidence>
<dbReference type="PRINTS" id="PR00969">
    <property type="entry name" value="CHAPERONPILI"/>
</dbReference>
<dbReference type="SUPFAM" id="SSF49584">
    <property type="entry name" value="Periplasmic chaperone C-domain"/>
    <property type="match status" value="1"/>
</dbReference>
<feature type="signal peptide" evidence="6">
    <location>
        <begin position="1"/>
        <end position="21"/>
    </location>
</feature>
<feature type="chain" id="PRO_5007305201" evidence="6">
    <location>
        <begin position="22"/>
        <end position="220"/>
    </location>
</feature>
<name>A0A140STA7_PROSM</name>
<comment type="subcellular location">
    <subcellularLocation>
        <location evidence="1">Periplasm</location>
    </subcellularLocation>
</comment>
<proteinExistence type="inferred from homology"/>
<dbReference type="GeneID" id="93519425"/>
<evidence type="ECO:0000313" key="9">
    <source>
        <dbReference type="EMBL" id="AFH95846.1"/>
    </source>
</evidence>
<dbReference type="HOGENOM" id="CLU_070768_2_2_6"/>
<evidence type="ECO:0000259" key="7">
    <source>
        <dbReference type="Pfam" id="PF00345"/>
    </source>
</evidence>
<dbReference type="AlphaFoldDB" id="A0A140STA7"/>
<evidence type="ECO:0000256" key="1">
    <source>
        <dbReference type="ARBA" id="ARBA00004418"/>
    </source>
</evidence>
<dbReference type="EMBL" id="CP003488">
    <property type="protein sequence ID" value="AFH95846.1"/>
    <property type="molecule type" value="Genomic_DNA"/>
</dbReference>
<organism evidence="9 10">
    <name type="scientific">Providencia stuartii (strain MRSN 2154)</name>
    <dbReference type="NCBI Taxonomy" id="1157951"/>
    <lineage>
        <taxon>Bacteria</taxon>
        <taxon>Pseudomonadati</taxon>
        <taxon>Pseudomonadota</taxon>
        <taxon>Gammaproteobacteria</taxon>
        <taxon>Enterobacterales</taxon>
        <taxon>Morganellaceae</taxon>
        <taxon>Providencia</taxon>
    </lineage>
</organism>
<dbReference type="RefSeq" id="WP_004919478.1">
    <property type="nucleotide sequence ID" value="NC_017731.1"/>
</dbReference>
<evidence type="ECO:0000313" key="10">
    <source>
        <dbReference type="Proteomes" id="UP000005012"/>
    </source>
</evidence>
<sequence length="220" mass="24867">MKKIIFSAVFLLFSISHFASAAGVSVGGTRFIYQENKREIDIPIFNSDKEKPFLIQTWVSPFEGEGKTPFIATPPLFRIEPDSNAAARISYVGEPIGSNQEKLYLLNVKSIPPKDVKIENQLQIVINSQFKLFLRSKDIVPFDFNKVEIIKKPDGIIINNDTPYHLSVRDILVDGKNIQGGDLVYPHTKEYIVKHSINNNQKVVVKFINDYGAIIDKTSK</sequence>
<dbReference type="Gene3D" id="2.60.40.10">
    <property type="entry name" value="Immunoglobulins"/>
    <property type="match status" value="2"/>
</dbReference>
<dbReference type="GO" id="GO:0071555">
    <property type="term" value="P:cell wall organization"/>
    <property type="evidence" value="ECO:0007669"/>
    <property type="project" value="InterPro"/>
</dbReference>
<dbReference type="Proteomes" id="UP000005012">
    <property type="component" value="Chromosome"/>
</dbReference>
<evidence type="ECO:0000256" key="5">
    <source>
        <dbReference type="ARBA" id="ARBA00023186"/>
    </source>
</evidence>
<dbReference type="InterPro" id="IPR016147">
    <property type="entry name" value="Pili_assmbl_chaperone_N"/>
</dbReference>
<feature type="domain" description="Pili assembly chaperone C-terminal" evidence="8">
    <location>
        <begin position="158"/>
        <end position="215"/>
    </location>
</feature>
<dbReference type="Pfam" id="PF02753">
    <property type="entry name" value="PapD_C"/>
    <property type="match status" value="1"/>
</dbReference>
<dbReference type="SUPFAM" id="SSF49354">
    <property type="entry name" value="PapD-like"/>
    <property type="match status" value="1"/>
</dbReference>
<dbReference type="KEGG" id="psi:S70_20305"/>
<dbReference type="PATRIC" id="fig|1157951.4.peg.4083"/>
<dbReference type="OrthoDB" id="9131059at2"/>
<dbReference type="InterPro" id="IPR036316">
    <property type="entry name" value="Pili_assmbl_chap_C_dom_sf"/>
</dbReference>